<evidence type="ECO:0000256" key="5">
    <source>
        <dbReference type="PIRNR" id="PIRNR000410"/>
    </source>
</evidence>
<dbReference type="PANTHER" id="PTHR24422">
    <property type="entry name" value="CHEMOTAXIS PROTEIN METHYLTRANSFERASE"/>
    <property type="match status" value="1"/>
</dbReference>
<evidence type="ECO:0000259" key="6">
    <source>
        <dbReference type="PROSITE" id="PS50123"/>
    </source>
</evidence>
<dbReference type="InterPro" id="IPR022642">
    <property type="entry name" value="CheR_C"/>
</dbReference>
<dbReference type="SMART" id="SM00138">
    <property type="entry name" value="MeTrc"/>
    <property type="match status" value="1"/>
</dbReference>
<dbReference type="PANTHER" id="PTHR24422:SF26">
    <property type="entry name" value="CHEMOTAXIS PROTEIN METHYLTRANSFERASE"/>
    <property type="match status" value="1"/>
</dbReference>
<evidence type="ECO:0000256" key="4">
    <source>
        <dbReference type="ARBA" id="ARBA00022691"/>
    </source>
</evidence>
<dbReference type="InterPro" id="IPR026024">
    <property type="entry name" value="Chemotaxis_MeTrfase_CheR"/>
</dbReference>
<dbReference type="PRINTS" id="PR00996">
    <property type="entry name" value="CHERMTFRASE"/>
</dbReference>
<keyword evidence="2 5" id="KW-0489">Methyltransferase</keyword>
<dbReference type="InterPro" id="IPR022641">
    <property type="entry name" value="CheR_N"/>
</dbReference>
<dbReference type="PROSITE" id="PS50123">
    <property type="entry name" value="CHER"/>
    <property type="match status" value="1"/>
</dbReference>
<keyword evidence="8" id="KW-1185">Reference proteome</keyword>
<dbReference type="EMBL" id="PIPN01000001">
    <property type="protein sequence ID" value="RUO31909.1"/>
    <property type="molecule type" value="Genomic_DNA"/>
</dbReference>
<dbReference type="InterPro" id="IPR036804">
    <property type="entry name" value="CheR_N_sf"/>
</dbReference>
<organism evidence="7 8">
    <name type="scientific">Aliidiomarina sedimenti</name>
    <dbReference type="NCBI Taxonomy" id="1933879"/>
    <lineage>
        <taxon>Bacteria</taxon>
        <taxon>Pseudomonadati</taxon>
        <taxon>Pseudomonadota</taxon>
        <taxon>Gammaproteobacteria</taxon>
        <taxon>Alteromonadales</taxon>
        <taxon>Idiomarinaceae</taxon>
        <taxon>Aliidiomarina</taxon>
    </lineage>
</organism>
<feature type="domain" description="CheR-type methyltransferase" evidence="6">
    <location>
        <begin position="4"/>
        <end position="279"/>
    </location>
</feature>
<protein>
    <recommendedName>
        <fullName evidence="5">Chemotaxis protein methyltransferase</fullName>
        <ecNumber evidence="5">2.1.1.80</ecNumber>
    </recommendedName>
</protein>
<dbReference type="SUPFAM" id="SSF47757">
    <property type="entry name" value="Chemotaxis receptor methyltransferase CheR, N-terminal domain"/>
    <property type="match status" value="1"/>
</dbReference>
<evidence type="ECO:0000313" key="8">
    <source>
        <dbReference type="Proteomes" id="UP000287410"/>
    </source>
</evidence>
<proteinExistence type="predicted"/>
<reference evidence="7 8" key="1">
    <citation type="journal article" date="2018" name="Front. Microbiol.">
        <title>Genome-Based Analysis Reveals the Taxonomy and Diversity of the Family Idiomarinaceae.</title>
        <authorList>
            <person name="Liu Y."/>
            <person name="Lai Q."/>
            <person name="Shao Z."/>
        </authorList>
    </citation>
    <scope>NUCLEOTIDE SEQUENCE [LARGE SCALE GENOMIC DNA]</scope>
    <source>
        <strain evidence="7 8">GBSy1</strain>
    </source>
</reference>
<evidence type="ECO:0000256" key="2">
    <source>
        <dbReference type="ARBA" id="ARBA00022603"/>
    </source>
</evidence>
<dbReference type="EC" id="2.1.1.80" evidence="5"/>
<dbReference type="Pfam" id="PF01739">
    <property type="entry name" value="CheR"/>
    <property type="match status" value="1"/>
</dbReference>
<dbReference type="Pfam" id="PF03705">
    <property type="entry name" value="CheR_N"/>
    <property type="match status" value="1"/>
</dbReference>
<sequence length="280" mass="31658">MQSEAGQSCPLTLAEFRVFQQLIYDEAGISMSDAKQALVSGRLNRRVRNLGLASYQAYYNYINAPEPDDEQSKERQLAVDLLTTNETYFFREPKHFDYLEDTLIPVWNESSQRRRIWSGASSSGEEAYSLAMVCRDSGNAPVEIVGTDISRRVLATAERGRYPLAKADRIPQHYLKKYCLKGIGSMSGIMQVDKATRELVEFKAANLQQSQHELGQFDLILLRNVMIYFNQETKRRVVASVCRQLKPGGTLMVGHSESLQGLNDGLRLMQNSVYQKVVDG</sequence>
<dbReference type="SUPFAM" id="SSF53335">
    <property type="entry name" value="S-adenosyl-L-methionine-dependent methyltransferases"/>
    <property type="match status" value="1"/>
</dbReference>
<evidence type="ECO:0000313" key="7">
    <source>
        <dbReference type="EMBL" id="RUO31909.1"/>
    </source>
</evidence>
<comment type="catalytic activity">
    <reaction evidence="1 5">
        <text>L-glutamyl-[protein] + S-adenosyl-L-methionine = [protein]-L-glutamate 5-O-methyl ester + S-adenosyl-L-homocysteine</text>
        <dbReference type="Rhea" id="RHEA:24452"/>
        <dbReference type="Rhea" id="RHEA-COMP:10208"/>
        <dbReference type="Rhea" id="RHEA-COMP:10311"/>
        <dbReference type="ChEBI" id="CHEBI:29973"/>
        <dbReference type="ChEBI" id="CHEBI:57856"/>
        <dbReference type="ChEBI" id="CHEBI:59789"/>
        <dbReference type="ChEBI" id="CHEBI:82795"/>
        <dbReference type="EC" id="2.1.1.80"/>
    </reaction>
</comment>
<keyword evidence="3 5" id="KW-0808">Transferase</keyword>
<keyword evidence="4 5" id="KW-0949">S-adenosyl-L-methionine</keyword>
<dbReference type="InterPro" id="IPR050903">
    <property type="entry name" value="Bact_Chemotaxis_MeTrfase"/>
</dbReference>
<dbReference type="GO" id="GO:0032259">
    <property type="term" value="P:methylation"/>
    <property type="evidence" value="ECO:0007669"/>
    <property type="project" value="UniProtKB-KW"/>
</dbReference>
<evidence type="ECO:0000256" key="3">
    <source>
        <dbReference type="ARBA" id="ARBA00022679"/>
    </source>
</evidence>
<comment type="function">
    <text evidence="5">Methylation of the membrane-bound methyl-accepting chemotaxis proteins (MCP) to form gamma-glutamyl methyl ester residues in MCP.</text>
</comment>
<dbReference type="Gene3D" id="1.10.155.10">
    <property type="entry name" value="Chemotaxis receptor methyltransferase CheR, N-terminal domain"/>
    <property type="match status" value="1"/>
</dbReference>
<dbReference type="InterPro" id="IPR000780">
    <property type="entry name" value="CheR_MeTrfase"/>
</dbReference>
<dbReference type="PIRSF" id="PIRSF000410">
    <property type="entry name" value="CheR"/>
    <property type="match status" value="1"/>
</dbReference>
<dbReference type="Proteomes" id="UP000287410">
    <property type="component" value="Unassembled WGS sequence"/>
</dbReference>
<accession>A0ABY0C2L8</accession>
<gene>
    <name evidence="7" type="ORF">CWE12_02620</name>
</gene>
<dbReference type="GO" id="GO:0008168">
    <property type="term" value="F:methyltransferase activity"/>
    <property type="evidence" value="ECO:0007669"/>
    <property type="project" value="UniProtKB-KW"/>
</dbReference>
<evidence type="ECO:0000256" key="1">
    <source>
        <dbReference type="ARBA" id="ARBA00001541"/>
    </source>
</evidence>
<dbReference type="Gene3D" id="3.40.50.150">
    <property type="entry name" value="Vaccinia Virus protein VP39"/>
    <property type="match status" value="1"/>
</dbReference>
<name>A0ABY0C2L8_9GAMM</name>
<comment type="caution">
    <text evidence="7">The sequence shown here is derived from an EMBL/GenBank/DDBJ whole genome shotgun (WGS) entry which is preliminary data.</text>
</comment>
<dbReference type="InterPro" id="IPR029063">
    <property type="entry name" value="SAM-dependent_MTases_sf"/>
</dbReference>